<accession>A0A1Y2IHN2</accession>
<dbReference type="EMBL" id="KZ084122">
    <property type="protein sequence ID" value="OSD00043.1"/>
    <property type="molecule type" value="Genomic_DNA"/>
</dbReference>
<reference evidence="2 3" key="1">
    <citation type="journal article" date="2015" name="Biotechnol. Biofuels">
        <title>Enhanced degradation of softwood versus hardwood by the white-rot fungus Pycnoporus coccineus.</title>
        <authorList>
            <person name="Couturier M."/>
            <person name="Navarro D."/>
            <person name="Chevret D."/>
            <person name="Henrissat B."/>
            <person name="Piumi F."/>
            <person name="Ruiz-Duenas F.J."/>
            <person name="Martinez A.T."/>
            <person name="Grigoriev I.V."/>
            <person name="Riley R."/>
            <person name="Lipzen A."/>
            <person name="Berrin J.G."/>
            <person name="Master E.R."/>
            <person name="Rosso M.N."/>
        </authorList>
    </citation>
    <scope>NUCLEOTIDE SEQUENCE [LARGE SCALE GENOMIC DNA]</scope>
    <source>
        <strain evidence="2 3">BRFM310</strain>
    </source>
</reference>
<feature type="compositionally biased region" description="Basic and acidic residues" evidence="1">
    <location>
        <begin position="120"/>
        <end position="133"/>
    </location>
</feature>
<dbReference type="InterPro" id="IPR046521">
    <property type="entry name" value="DUF6698"/>
</dbReference>
<sequence>MPWAAGNAVALQHVMLKRPYLRGQSLRKPSLAEASYPSNTCQCSLSLQLPSPTMPAQPQRDPQHFVQYSNRDRGRDYHYEDVDSSSSNRRGRRSRHHGNDSDGGPSSGSDGYVSRRRPQRDHGVRREHGRSSRSESPPPRRAHNVAPPGLHRAPENPPKHPPQLEPVEPPSSGEHGIDAGEQPVDAYDIDADFYTNLFHTLRATKSAKWSISRPSSPAAPLSRLGRLIPRVWGPFIDMTIVVTVGMAWYGGPPTHWATVSETSLSPARLNQLKSEKHCVKVFEWLQERVPFMKEIFPMMVGRAHDTFILGAFLETHSNAARATDLHSLRDSLPDYVLPVATASAPLNMIAPPNDHQRKNKHYYGFHSLWTGRLLTPRVNRDEFDENPQAFCDAVLDNTIGISDEDYPSFLYSDDEDFDPEAIDVGLCYGDLLVKAYRRVFTSASSVNKPPGKRGLGRGCISQIYKLDTVTPGSIAYIATLVRNVLSSCDSWEVKDGHFDGEHFFNRLVSLFNTEAEDADLCWISDAVVFWNSTRLAKFTVTPSFLPARRQSGGRLPSHRQCYWQGSVRLAQPLHVCQL</sequence>
<evidence type="ECO:0000256" key="1">
    <source>
        <dbReference type="SAM" id="MobiDB-lite"/>
    </source>
</evidence>
<organism evidence="2 3">
    <name type="scientific">Trametes coccinea (strain BRFM310)</name>
    <name type="common">Pycnoporus coccineus</name>
    <dbReference type="NCBI Taxonomy" id="1353009"/>
    <lineage>
        <taxon>Eukaryota</taxon>
        <taxon>Fungi</taxon>
        <taxon>Dikarya</taxon>
        <taxon>Basidiomycota</taxon>
        <taxon>Agaricomycotina</taxon>
        <taxon>Agaricomycetes</taxon>
        <taxon>Polyporales</taxon>
        <taxon>Polyporaceae</taxon>
        <taxon>Trametes</taxon>
    </lineage>
</organism>
<feature type="compositionally biased region" description="Pro residues" evidence="1">
    <location>
        <begin position="159"/>
        <end position="169"/>
    </location>
</feature>
<dbReference type="AlphaFoldDB" id="A0A1Y2IHN2"/>
<feature type="compositionally biased region" description="Basic and acidic residues" evidence="1">
    <location>
        <begin position="70"/>
        <end position="81"/>
    </location>
</feature>
<keyword evidence="3" id="KW-1185">Reference proteome</keyword>
<protein>
    <submittedName>
        <fullName evidence="2">Uncharacterized protein</fullName>
    </submittedName>
</protein>
<evidence type="ECO:0000313" key="3">
    <source>
        <dbReference type="Proteomes" id="UP000193067"/>
    </source>
</evidence>
<name>A0A1Y2IHN2_TRAC3</name>
<gene>
    <name evidence="2" type="ORF">PYCCODRAFT_728913</name>
</gene>
<dbReference type="OrthoDB" id="2744058at2759"/>
<feature type="region of interest" description="Disordered" evidence="1">
    <location>
        <begin position="69"/>
        <end position="181"/>
    </location>
</feature>
<dbReference type="Pfam" id="PF20414">
    <property type="entry name" value="DUF6698"/>
    <property type="match status" value="1"/>
</dbReference>
<proteinExistence type="predicted"/>
<feature type="compositionally biased region" description="Low complexity" evidence="1">
    <location>
        <begin position="102"/>
        <end position="111"/>
    </location>
</feature>
<evidence type="ECO:0000313" key="2">
    <source>
        <dbReference type="EMBL" id="OSD00043.1"/>
    </source>
</evidence>
<dbReference type="Proteomes" id="UP000193067">
    <property type="component" value="Unassembled WGS sequence"/>
</dbReference>
<dbReference type="STRING" id="1353009.A0A1Y2IHN2"/>